<keyword evidence="2" id="KW-0812">Transmembrane</keyword>
<evidence type="ECO:0000313" key="3">
    <source>
        <dbReference type="EMBL" id="MBP1295785.1"/>
    </source>
</evidence>
<feature type="compositionally biased region" description="Basic residues" evidence="1">
    <location>
        <begin position="320"/>
        <end position="329"/>
    </location>
</feature>
<keyword evidence="2" id="KW-0472">Membrane</keyword>
<comment type="caution">
    <text evidence="3">The sequence shown here is derived from an EMBL/GenBank/DDBJ whole genome shotgun (WGS) entry which is preliminary data.</text>
</comment>
<evidence type="ECO:0000256" key="2">
    <source>
        <dbReference type="SAM" id="Phobius"/>
    </source>
</evidence>
<proteinExistence type="predicted"/>
<name>A0A8I1YBI9_BRAEL</name>
<dbReference type="EMBL" id="JAFICZ010000001">
    <property type="protein sequence ID" value="MBP1295785.1"/>
    <property type="molecule type" value="Genomic_DNA"/>
</dbReference>
<accession>A0A8I1YBI9</accession>
<organism evidence="3 4">
    <name type="scientific">Bradyrhizobium elkanii</name>
    <dbReference type="NCBI Taxonomy" id="29448"/>
    <lineage>
        <taxon>Bacteria</taxon>
        <taxon>Pseudomonadati</taxon>
        <taxon>Pseudomonadota</taxon>
        <taxon>Alphaproteobacteria</taxon>
        <taxon>Hyphomicrobiales</taxon>
        <taxon>Nitrobacteraceae</taxon>
        <taxon>Bradyrhizobium</taxon>
    </lineage>
</organism>
<evidence type="ECO:0000313" key="4">
    <source>
        <dbReference type="Proteomes" id="UP000673383"/>
    </source>
</evidence>
<dbReference type="Proteomes" id="UP000673383">
    <property type="component" value="Unassembled WGS sequence"/>
</dbReference>
<dbReference type="AlphaFoldDB" id="A0A8I1YBI9"/>
<feature type="transmembrane region" description="Helical" evidence="2">
    <location>
        <begin position="241"/>
        <end position="263"/>
    </location>
</feature>
<keyword evidence="2" id="KW-1133">Transmembrane helix</keyword>
<reference evidence="3" key="1">
    <citation type="submission" date="2021-02" db="EMBL/GenBank/DDBJ databases">
        <title>Genomic Encyclopedia of Type Strains, Phase IV (KMG-V): Genome sequencing to study the core and pangenomes of soil and plant-associated prokaryotes.</title>
        <authorList>
            <person name="Whitman W."/>
        </authorList>
    </citation>
    <scope>NUCLEOTIDE SEQUENCE</scope>
    <source>
        <strain evidence="3">USDA 406</strain>
    </source>
</reference>
<gene>
    <name evidence="3" type="ORF">JOH49_005538</name>
</gene>
<protein>
    <recommendedName>
        <fullName evidence="5">Transglutaminase-like domain-containing protein</fullName>
    </recommendedName>
</protein>
<evidence type="ECO:0008006" key="5">
    <source>
        <dbReference type="Google" id="ProtNLM"/>
    </source>
</evidence>
<sequence length="329" mass="36554">MNWLRTLPRLRRPTLLRTVVAILLVAVSASQLLPRQSRGRQVGVPGYDYVSGRSLSEIPDAELVRRPSETDDVAYANRIALAVHYTSYNCEPGDFSLTPIERALSATLAQLALIDASLIWSEGLLQKRTLICGFCGQRAVITSEILRKNGIQAWAFGVGGHVLVKFAAGGHDYLVDPDYGISAYRYDVRRGVLRAEIAGKYTKAGWANANEIYRYVSSRSDNEDYLNPEYVLHIENMQDVVFHYANAIAIGLILLAPCAAFGVRSKIARSASWSPRVLTAREYLLPDAKRASWRGERFSDRTSMGIAGSTNLDDEEFGARRRGPSRLDQ</sequence>
<feature type="region of interest" description="Disordered" evidence="1">
    <location>
        <begin position="304"/>
        <end position="329"/>
    </location>
</feature>
<dbReference type="RefSeq" id="WP_194483240.1">
    <property type="nucleotide sequence ID" value="NZ_JAFICZ010000001.1"/>
</dbReference>
<evidence type="ECO:0000256" key="1">
    <source>
        <dbReference type="SAM" id="MobiDB-lite"/>
    </source>
</evidence>